<protein>
    <submittedName>
        <fullName evidence="2">BTB/POZ and MATH domain-containing protein 1-like</fullName>
    </submittedName>
</protein>
<dbReference type="OrthoDB" id="6496053at2759"/>
<dbReference type="InterPro" id="IPR002083">
    <property type="entry name" value="MATH/TRAF_dom"/>
</dbReference>
<dbReference type="GO" id="GO:0016567">
    <property type="term" value="P:protein ubiquitination"/>
    <property type="evidence" value="ECO:0007669"/>
    <property type="project" value="InterPro"/>
</dbReference>
<dbReference type="SMART" id="SM00061">
    <property type="entry name" value="MATH"/>
    <property type="match status" value="1"/>
</dbReference>
<gene>
    <name evidence="2" type="ORF">C2845_PM14G05460</name>
</gene>
<dbReference type="EMBL" id="PQIB02000016">
    <property type="protein sequence ID" value="RLM61407.1"/>
    <property type="molecule type" value="Genomic_DNA"/>
</dbReference>
<dbReference type="InterPro" id="IPR045005">
    <property type="entry name" value="BPM1-6"/>
</dbReference>
<reference evidence="3" key="1">
    <citation type="journal article" date="2019" name="Nat. Commun.">
        <title>The genome of broomcorn millet.</title>
        <authorList>
            <person name="Zou C."/>
            <person name="Miki D."/>
            <person name="Li D."/>
            <person name="Tang Q."/>
            <person name="Xiao L."/>
            <person name="Rajput S."/>
            <person name="Deng P."/>
            <person name="Jia W."/>
            <person name="Huang R."/>
            <person name="Zhang M."/>
            <person name="Sun Y."/>
            <person name="Hu J."/>
            <person name="Fu X."/>
            <person name="Schnable P.S."/>
            <person name="Li F."/>
            <person name="Zhang H."/>
            <person name="Feng B."/>
            <person name="Zhu X."/>
            <person name="Liu R."/>
            <person name="Schnable J.C."/>
            <person name="Zhu J.-K."/>
            <person name="Zhang H."/>
        </authorList>
    </citation>
    <scope>NUCLEOTIDE SEQUENCE [LARGE SCALE GENOMIC DNA]</scope>
</reference>
<evidence type="ECO:0000259" key="1">
    <source>
        <dbReference type="PROSITE" id="PS50144"/>
    </source>
</evidence>
<dbReference type="SUPFAM" id="SSF49599">
    <property type="entry name" value="TRAF domain-like"/>
    <property type="match status" value="1"/>
</dbReference>
<keyword evidence="3" id="KW-1185">Reference proteome</keyword>
<name>A0A3L6PRI2_PANMI</name>
<comment type="caution">
    <text evidence="2">The sequence shown here is derived from an EMBL/GenBank/DDBJ whole genome shotgun (WGS) entry which is preliminary data.</text>
</comment>
<dbReference type="InterPro" id="IPR008974">
    <property type="entry name" value="TRAF-like"/>
</dbReference>
<evidence type="ECO:0000313" key="2">
    <source>
        <dbReference type="EMBL" id="RLM61407.1"/>
    </source>
</evidence>
<dbReference type="Proteomes" id="UP000275267">
    <property type="component" value="Unassembled WGS sequence"/>
</dbReference>
<organism evidence="2 3">
    <name type="scientific">Panicum miliaceum</name>
    <name type="common">Proso millet</name>
    <name type="synonym">Broomcorn millet</name>
    <dbReference type="NCBI Taxonomy" id="4540"/>
    <lineage>
        <taxon>Eukaryota</taxon>
        <taxon>Viridiplantae</taxon>
        <taxon>Streptophyta</taxon>
        <taxon>Embryophyta</taxon>
        <taxon>Tracheophyta</taxon>
        <taxon>Spermatophyta</taxon>
        <taxon>Magnoliopsida</taxon>
        <taxon>Liliopsida</taxon>
        <taxon>Poales</taxon>
        <taxon>Poaceae</taxon>
        <taxon>PACMAD clade</taxon>
        <taxon>Panicoideae</taxon>
        <taxon>Panicodae</taxon>
        <taxon>Paniceae</taxon>
        <taxon>Panicinae</taxon>
        <taxon>Panicum</taxon>
        <taxon>Panicum sect. Panicum</taxon>
    </lineage>
</organism>
<accession>A0A3L6PRI2</accession>
<evidence type="ECO:0000313" key="3">
    <source>
        <dbReference type="Proteomes" id="UP000275267"/>
    </source>
</evidence>
<dbReference type="Pfam" id="PF22486">
    <property type="entry name" value="MATH_2"/>
    <property type="match status" value="1"/>
</dbReference>
<dbReference type="CDD" id="cd00121">
    <property type="entry name" value="MATH"/>
    <property type="match status" value="1"/>
</dbReference>
<dbReference type="PANTHER" id="PTHR26379:SF474">
    <property type="entry name" value="OS08G0228200 PROTEIN"/>
    <property type="match status" value="1"/>
</dbReference>
<dbReference type="STRING" id="4540.A0A3L6PRI2"/>
<proteinExistence type="predicted"/>
<dbReference type="AlphaFoldDB" id="A0A3L6PRI2"/>
<dbReference type="PROSITE" id="PS50144">
    <property type="entry name" value="MATH"/>
    <property type="match status" value="1"/>
</dbReference>
<feature type="domain" description="MATH" evidence="1">
    <location>
        <begin position="17"/>
        <end position="152"/>
    </location>
</feature>
<dbReference type="PANTHER" id="PTHR26379">
    <property type="entry name" value="BTB/POZ AND MATH DOMAIN-CONTAINING PROTEIN 1"/>
    <property type="match status" value="1"/>
</dbReference>
<sequence length="223" mass="24600">MRPATRTKSRCAPQTACGTHALEIVRYSLHKGLGKGKFIQSAAFAVGGYKWCIIFFPEGDETEKSTGYVSVFLKLLSQKAKVRASYGFRLVDQTTGSSMVTCSKGQVVFDTIVSIGGFYERAGWGHVKFMKCSDLEASGYLRDDRLVIECDITVIQRSQIAETVAAIDELRVPPSDLSDDFGRLLLAGAEQMWHSELEASPLRLTGMCLQRDHRSSERSSSGK</sequence>
<dbReference type="Gene3D" id="2.60.210.10">
    <property type="entry name" value="Apoptosis, Tumor Necrosis Factor Receptor Associated Protein 2, Chain A"/>
    <property type="match status" value="1"/>
</dbReference>